<sequence length="128" mass="14480">MSFYSYSSTSFSSSQTHNGQTRSHSYSQEQRSDPHGTAVRTTTQNNPREPALQELRYFDAGGREVPADRAARMGIQPGTSTDNSRRIEDVSDSSHHAQAVDRLMTEREADRMYRELMEDEYAKREGGA</sequence>
<feature type="compositionally biased region" description="Polar residues" evidence="1">
    <location>
        <begin position="15"/>
        <end position="29"/>
    </location>
</feature>
<evidence type="ECO:0000256" key="1">
    <source>
        <dbReference type="SAM" id="MobiDB-lite"/>
    </source>
</evidence>
<feature type="compositionally biased region" description="Low complexity" evidence="1">
    <location>
        <begin position="1"/>
        <end position="14"/>
    </location>
</feature>
<dbReference type="AlphaFoldDB" id="A0A423W5D0"/>
<gene>
    <name evidence="2" type="ORF">VSDG_04223</name>
</gene>
<keyword evidence="3" id="KW-1185">Reference proteome</keyword>
<feature type="region of interest" description="Disordered" evidence="1">
    <location>
        <begin position="1"/>
        <end position="52"/>
    </location>
</feature>
<accession>A0A423W5D0</accession>
<feature type="compositionally biased region" description="Basic and acidic residues" evidence="1">
    <location>
        <begin position="83"/>
        <end position="98"/>
    </location>
</feature>
<proteinExistence type="predicted"/>
<feature type="region of interest" description="Disordered" evidence="1">
    <location>
        <begin position="73"/>
        <end position="98"/>
    </location>
</feature>
<dbReference type="EMBL" id="LJZO01000013">
    <property type="protein sequence ID" value="ROV98535.1"/>
    <property type="molecule type" value="Genomic_DNA"/>
</dbReference>
<evidence type="ECO:0000313" key="2">
    <source>
        <dbReference type="EMBL" id="ROV98535.1"/>
    </source>
</evidence>
<protein>
    <submittedName>
        <fullName evidence="2">Uncharacterized protein</fullName>
    </submittedName>
</protein>
<dbReference type="Proteomes" id="UP000284375">
    <property type="component" value="Unassembled WGS sequence"/>
</dbReference>
<comment type="caution">
    <text evidence="2">The sequence shown here is derived from an EMBL/GenBank/DDBJ whole genome shotgun (WGS) entry which is preliminary data.</text>
</comment>
<dbReference type="OrthoDB" id="4161095at2759"/>
<reference evidence="2 3" key="1">
    <citation type="submission" date="2015-09" db="EMBL/GenBank/DDBJ databases">
        <title>Host preference determinants of Valsa canker pathogens revealed by comparative genomics.</title>
        <authorList>
            <person name="Yin Z."/>
            <person name="Huang L."/>
        </authorList>
    </citation>
    <scope>NUCLEOTIDE SEQUENCE [LARGE SCALE GENOMIC DNA]</scope>
    <source>
        <strain evidence="2 3">YSFL</strain>
    </source>
</reference>
<evidence type="ECO:0000313" key="3">
    <source>
        <dbReference type="Proteomes" id="UP000284375"/>
    </source>
</evidence>
<organism evidence="2 3">
    <name type="scientific">Cytospora chrysosperma</name>
    <name type="common">Cytospora canker fungus</name>
    <name type="synonym">Sphaeria chrysosperma</name>
    <dbReference type="NCBI Taxonomy" id="252740"/>
    <lineage>
        <taxon>Eukaryota</taxon>
        <taxon>Fungi</taxon>
        <taxon>Dikarya</taxon>
        <taxon>Ascomycota</taxon>
        <taxon>Pezizomycotina</taxon>
        <taxon>Sordariomycetes</taxon>
        <taxon>Sordariomycetidae</taxon>
        <taxon>Diaporthales</taxon>
        <taxon>Cytosporaceae</taxon>
        <taxon>Cytospora</taxon>
    </lineage>
</organism>
<name>A0A423W5D0_CYTCH</name>